<proteinExistence type="predicted"/>
<dbReference type="GO" id="GO:0006360">
    <property type="term" value="P:transcription by RNA polymerase I"/>
    <property type="evidence" value="ECO:0007669"/>
    <property type="project" value="InterPro"/>
</dbReference>
<accession>A0AAD3YB55</accession>
<evidence type="ECO:0000256" key="1">
    <source>
        <dbReference type="SAM" id="MobiDB-lite"/>
    </source>
</evidence>
<dbReference type="Pfam" id="PF08208">
    <property type="entry name" value="RNA_polI_A34"/>
    <property type="match status" value="1"/>
</dbReference>
<dbReference type="PANTHER" id="PTHR28155">
    <property type="entry name" value="ACR243WP"/>
    <property type="match status" value="1"/>
</dbReference>
<sequence>MSAKAGPSKRSASSQKKAKSAMVVDEASEASHSESESVNSDDIDEPVAETPRPAQKARKGATHPRYQAPIGMEPVQVSSSFKDSPFEFDALNKKGVELWAVRVPADFKPSRLASLTLDRPGKSVRGRLERSGVSYSLRTAEEDEGIGAEMAGMNLLVPHLNGSGKLQKAPIKISRHLVLAPTDSKAAGTEFIAPPKVKRTQPEGKLKFRNRAFGFDTPGPGVASVTTADEEKEKEKQKEDEKEVPETPTKSKSPKKEKKEKKEGKREGKKDKKEGKKRKAEEETPKKKKKAKSE</sequence>
<dbReference type="InterPro" id="IPR053263">
    <property type="entry name" value="Euk_RPA34_RNAP_subunit"/>
</dbReference>
<keyword evidence="3" id="KW-1185">Reference proteome</keyword>
<dbReference type="Gene3D" id="6.20.250.70">
    <property type="match status" value="1"/>
</dbReference>
<evidence type="ECO:0000313" key="2">
    <source>
        <dbReference type="EMBL" id="GMK56720.1"/>
    </source>
</evidence>
<feature type="compositionally biased region" description="Basic and acidic residues" evidence="1">
    <location>
        <begin position="229"/>
        <end position="245"/>
    </location>
</feature>
<comment type="caution">
    <text evidence="2">The sequence shown here is derived from an EMBL/GenBank/DDBJ whole genome shotgun (WGS) entry which is preliminary data.</text>
</comment>
<evidence type="ECO:0008006" key="4">
    <source>
        <dbReference type="Google" id="ProtNLM"/>
    </source>
</evidence>
<dbReference type="AlphaFoldDB" id="A0AAD3YB55"/>
<dbReference type="PANTHER" id="PTHR28155:SF1">
    <property type="entry name" value="DNA-DIRECTED RNA POLYMERASE I SUBUNIT RPA34.5-DOMAIN-CONTAINING PROTEIN"/>
    <property type="match status" value="1"/>
</dbReference>
<name>A0AAD3YB55_9TREE</name>
<feature type="region of interest" description="Disordered" evidence="1">
    <location>
        <begin position="1"/>
        <end position="71"/>
    </location>
</feature>
<feature type="compositionally biased region" description="Low complexity" evidence="1">
    <location>
        <begin position="8"/>
        <end position="25"/>
    </location>
</feature>
<feature type="compositionally biased region" description="Basic and acidic residues" evidence="1">
    <location>
        <begin position="260"/>
        <end position="285"/>
    </location>
</feature>
<organism evidence="2 3">
    <name type="scientific">Cutaneotrichosporon spelunceum</name>
    <dbReference type="NCBI Taxonomy" id="1672016"/>
    <lineage>
        <taxon>Eukaryota</taxon>
        <taxon>Fungi</taxon>
        <taxon>Dikarya</taxon>
        <taxon>Basidiomycota</taxon>
        <taxon>Agaricomycotina</taxon>
        <taxon>Tremellomycetes</taxon>
        <taxon>Trichosporonales</taxon>
        <taxon>Trichosporonaceae</taxon>
        <taxon>Cutaneotrichosporon</taxon>
    </lineage>
</organism>
<gene>
    <name evidence="2" type="ORF">CspeluHIS016_0305600</name>
</gene>
<feature type="region of interest" description="Disordered" evidence="1">
    <location>
        <begin position="197"/>
        <end position="294"/>
    </location>
</feature>
<evidence type="ECO:0000313" key="3">
    <source>
        <dbReference type="Proteomes" id="UP001222932"/>
    </source>
</evidence>
<dbReference type="Proteomes" id="UP001222932">
    <property type="component" value="Unassembled WGS sequence"/>
</dbReference>
<reference evidence="2" key="1">
    <citation type="journal article" date="2023" name="BMC Genomics">
        <title>Chromosome-level genome assemblies of Cutaneotrichosporon spp. (Trichosporonales, Basidiomycota) reveal imbalanced evolution between nucleotide sequences and chromosome synteny.</title>
        <authorList>
            <person name="Kobayashi Y."/>
            <person name="Kayamori A."/>
            <person name="Aoki K."/>
            <person name="Shiwa Y."/>
            <person name="Matsutani M."/>
            <person name="Fujita N."/>
            <person name="Sugita T."/>
            <person name="Iwasaki W."/>
            <person name="Tanaka N."/>
            <person name="Takashima M."/>
        </authorList>
    </citation>
    <scope>NUCLEOTIDE SEQUENCE</scope>
    <source>
        <strain evidence="2">HIS016</strain>
    </source>
</reference>
<dbReference type="EMBL" id="BTCM01000003">
    <property type="protein sequence ID" value="GMK56720.1"/>
    <property type="molecule type" value="Genomic_DNA"/>
</dbReference>
<dbReference type="InterPro" id="IPR013240">
    <property type="entry name" value="DNA-dir_RNA_pol1_su_RPA34"/>
</dbReference>
<reference evidence="2" key="2">
    <citation type="submission" date="2023-06" db="EMBL/GenBank/DDBJ databases">
        <authorList>
            <person name="Kobayashi Y."/>
            <person name="Kayamori A."/>
            <person name="Aoki K."/>
            <person name="Shiwa Y."/>
            <person name="Fujita N."/>
            <person name="Sugita T."/>
            <person name="Iwasaki W."/>
            <person name="Tanaka N."/>
            <person name="Takashima M."/>
        </authorList>
    </citation>
    <scope>NUCLEOTIDE SEQUENCE</scope>
    <source>
        <strain evidence="2">HIS016</strain>
    </source>
</reference>
<protein>
    <recommendedName>
        <fullName evidence="4">DNA-directed RNA polymerase I subunit RPA34.5</fullName>
    </recommendedName>
</protein>